<dbReference type="Proteomes" id="UP001162131">
    <property type="component" value="Unassembled WGS sequence"/>
</dbReference>
<gene>
    <name evidence="4" type="ORF">BSTOLATCC_MIC30349</name>
</gene>
<dbReference type="GO" id="GO:0005737">
    <property type="term" value="C:cytoplasm"/>
    <property type="evidence" value="ECO:0007669"/>
    <property type="project" value="TreeGrafter"/>
</dbReference>
<evidence type="ECO:0000256" key="3">
    <source>
        <dbReference type="SAM" id="Coils"/>
    </source>
</evidence>
<dbReference type="PANTHER" id="PTHR20903">
    <property type="entry name" value="PREFOLDIN SUBUNIT 1-RELATED"/>
    <property type="match status" value="1"/>
</dbReference>
<dbReference type="SUPFAM" id="SSF46579">
    <property type="entry name" value="Prefoldin"/>
    <property type="match status" value="1"/>
</dbReference>
<evidence type="ECO:0000256" key="1">
    <source>
        <dbReference type="ARBA" id="ARBA00008045"/>
    </source>
</evidence>
<dbReference type="InterPro" id="IPR009053">
    <property type="entry name" value="Prefoldin"/>
</dbReference>
<evidence type="ECO:0000313" key="4">
    <source>
        <dbReference type="EMBL" id="CAG9321965.1"/>
    </source>
</evidence>
<keyword evidence="3" id="KW-0175">Coiled coil</keyword>
<evidence type="ECO:0000313" key="5">
    <source>
        <dbReference type="Proteomes" id="UP001162131"/>
    </source>
</evidence>
<comment type="caution">
    <text evidence="4">The sequence shown here is derived from an EMBL/GenBank/DDBJ whole genome shotgun (WGS) entry which is preliminary data.</text>
</comment>
<proteinExistence type="inferred from homology"/>
<feature type="coiled-coil region" evidence="3">
    <location>
        <begin position="75"/>
        <end position="116"/>
    </location>
</feature>
<dbReference type="AlphaFoldDB" id="A0AAU9J871"/>
<sequence length="119" mass="13763">MNVPPQLQQQMFELSTQLSETVNQLKVTEANAFALENERRRQELTLNEISGQNEEALLYKPVGKLYIRKSKNEMVVDLTNKIRRTEVELEEARRKLETLSKKRDEVSTNIQELVASVSS</sequence>
<keyword evidence="5" id="KW-1185">Reference proteome</keyword>
<reference evidence="4" key="1">
    <citation type="submission" date="2021-09" db="EMBL/GenBank/DDBJ databases">
        <authorList>
            <consortium name="AG Swart"/>
            <person name="Singh M."/>
            <person name="Singh A."/>
            <person name="Seah K."/>
            <person name="Emmerich C."/>
        </authorList>
    </citation>
    <scope>NUCLEOTIDE SEQUENCE</scope>
    <source>
        <strain evidence="4">ATCC30299</strain>
    </source>
</reference>
<dbReference type="Pfam" id="PF01920">
    <property type="entry name" value="Prefoldin_2"/>
    <property type="match status" value="1"/>
</dbReference>
<protein>
    <recommendedName>
        <fullName evidence="6">Prefoldin subunit 1</fullName>
    </recommendedName>
</protein>
<dbReference type="EMBL" id="CAJZBQ010000030">
    <property type="protein sequence ID" value="CAG9321965.1"/>
    <property type="molecule type" value="Genomic_DNA"/>
</dbReference>
<comment type="similarity">
    <text evidence="1">Belongs to the prefoldin subunit beta family.</text>
</comment>
<dbReference type="InterPro" id="IPR002777">
    <property type="entry name" value="PFD_beta-like"/>
</dbReference>
<dbReference type="Gene3D" id="1.10.287.370">
    <property type="match status" value="1"/>
</dbReference>
<dbReference type="PANTHER" id="PTHR20903:SF0">
    <property type="entry name" value="PREFOLDIN SUBUNIT 1"/>
    <property type="match status" value="1"/>
</dbReference>
<accession>A0AAU9J871</accession>
<dbReference type="GO" id="GO:0016272">
    <property type="term" value="C:prefoldin complex"/>
    <property type="evidence" value="ECO:0007669"/>
    <property type="project" value="InterPro"/>
</dbReference>
<name>A0AAU9J871_9CILI</name>
<evidence type="ECO:0000256" key="2">
    <source>
        <dbReference type="ARBA" id="ARBA00023186"/>
    </source>
</evidence>
<dbReference type="GO" id="GO:0051082">
    <property type="term" value="F:unfolded protein binding"/>
    <property type="evidence" value="ECO:0007669"/>
    <property type="project" value="InterPro"/>
</dbReference>
<keyword evidence="2" id="KW-0143">Chaperone</keyword>
<organism evidence="4 5">
    <name type="scientific">Blepharisma stoltei</name>
    <dbReference type="NCBI Taxonomy" id="1481888"/>
    <lineage>
        <taxon>Eukaryota</taxon>
        <taxon>Sar</taxon>
        <taxon>Alveolata</taxon>
        <taxon>Ciliophora</taxon>
        <taxon>Postciliodesmatophora</taxon>
        <taxon>Heterotrichea</taxon>
        <taxon>Heterotrichida</taxon>
        <taxon>Blepharismidae</taxon>
        <taxon>Blepharisma</taxon>
    </lineage>
</organism>
<evidence type="ECO:0008006" key="6">
    <source>
        <dbReference type="Google" id="ProtNLM"/>
    </source>
</evidence>
<dbReference type="GO" id="GO:0044183">
    <property type="term" value="F:protein folding chaperone"/>
    <property type="evidence" value="ECO:0007669"/>
    <property type="project" value="TreeGrafter"/>
</dbReference>